<reference evidence="6 7" key="1">
    <citation type="submission" date="2016-07" db="EMBL/GenBank/DDBJ databases">
        <title>Pervasive Adenine N6-methylation of Active Genes in Fungi.</title>
        <authorList>
            <consortium name="DOE Joint Genome Institute"/>
            <person name="Mondo S.J."/>
            <person name="Dannebaum R.O."/>
            <person name="Kuo R.C."/>
            <person name="Labutti K."/>
            <person name="Haridas S."/>
            <person name="Kuo A."/>
            <person name="Salamov A."/>
            <person name="Ahrendt S.R."/>
            <person name="Lipzen A."/>
            <person name="Sullivan W."/>
            <person name="Andreopoulos W.B."/>
            <person name="Clum A."/>
            <person name="Lindquist E."/>
            <person name="Daum C."/>
            <person name="Ramamoorthy G.K."/>
            <person name="Gryganskyi A."/>
            <person name="Culley D."/>
            <person name="Magnuson J.K."/>
            <person name="James T.Y."/>
            <person name="O'Malley M.A."/>
            <person name="Stajich J.E."/>
            <person name="Spatafora J.W."/>
            <person name="Visel A."/>
            <person name="Grigoriev I.V."/>
        </authorList>
    </citation>
    <scope>NUCLEOTIDE SEQUENCE [LARGE SCALE GENOMIC DNA]</scope>
    <source>
        <strain evidence="6 7">JEL800</strain>
    </source>
</reference>
<gene>
    <name evidence="6" type="ORF">BCR33DRAFT_715246</name>
</gene>
<keyword evidence="1" id="KW-0479">Metal-binding</keyword>
<sequence>MTTTTVECNGCQRTLHLDLLKKCPDCSYRACSDCAVHACTIHKVKCIGSGECACGSCTSQLLRHLHPAKQFEWSGVKLGAASALPVVDKIPDSDPASSNSLKRCSKCKSAMYCSVKCQKAHWRVHKLSCVEPPSDTVNVNSEIDLDKLKLESN</sequence>
<evidence type="ECO:0000256" key="1">
    <source>
        <dbReference type="ARBA" id="ARBA00022723"/>
    </source>
</evidence>
<keyword evidence="2 4" id="KW-0863">Zinc-finger</keyword>
<keyword evidence="7" id="KW-1185">Reference proteome</keyword>
<dbReference type="InterPro" id="IPR002893">
    <property type="entry name" value="Znf_MYND"/>
</dbReference>
<dbReference type="EMBL" id="MCGO01000015">
    <property type="protein sequence ID" value="ORY46820.1"/>
    <property type="molecule type" value="Genomic_DNA"/>
</dbReference>
<evidence type="ECO:0000259" key="5">
    <source>
        <dbReference type="PROSITE" id="PS50865"/>
    </source>
</evidence>
<evidence type="ECO:0000256" key="2">
    <source>
        <dbReference type="ARBA" id="ARBA00022771"/>
    </source>
</evidence>
<protein>
    <recommendedName>
        <fullName evidence="5">MYND-type domain-containing protein</fullName>
    </recommendedName>
</protein>
<dbReference type="Gene3D" id="6.10.140.2220">
    <property type="match status" value="1"/>
</dbReference>
<dbReference type="SUPFAM" id="SSF144232">
    <property type="entry name" value="HIT/MYND zinc finger-like"/>
    <property type="match status" value="1"/>
</dbReference>
<organism evidence="6 7">
    <name type="scientific">Rhizoclosmatium globosum</name>
    <dbReference type="NCBI Taxonomy" id="329046"/>
    <lineage>
        <taxon>Eukaryota</taxon>
        <taxon>Fungi</taxon>
        <taxon>Fungi incertae sedis</taxon>
        <taxon>Chytridiomycota</taxon>
        <taxon>Chytridiomycota incertae sedis</taxon>
        <taxon>Chytridiomycetes</taxon>
        <taxon>Chytridiales</taxon>
        <taxon>Chytriomycetaceae</taxon>
        <taxon>Rhizoclosmatium</taxon>
    </lineage>
</organism>
<comment type="caution">
    <text evidence="6">The sequence shown here is derived from an EMBL/GenBank/DDBJ whole genome shotgun (WGS) entry which is preliminary data.</text>
</comment>
<dbReference type="GO" id="GO:0008270">
    <property type="term" value="F:zinc ion binding"/>
    <property type="evidence" value="ECO:0007669"/>
    <property type="project" value="UniProtKB-KW"/>
</dbReference>
<dbReference type="AlphaFoldDB" id="A0A1Y2CIE8"/>
<evidence type="ECO:0000313" key="7">
    <source>
        <dbReference type="Proteomes" id="UP000193642"/>
    </source>
</evidence>
<dbReference type="Pfam" id="PF01753">
    <property type="entry name" value="zf-MYND"/>
    <property type="match status" value="1"/>
</dbReference>
<name>A0A1Y2CIE8_9FUNG</name>
<accession>A0A1Y2CIE8</accession>
<evidence type="ECO:0000313" key="6">
    <source>
        <dbReference type="EMBL" id="ORY46820.1"/>
    </source>
</evidence>
<dbReference type="PROSITE" id="PS50865">
    <property type="entry name" value="ZF_MYND_2"/>
    <property type="match status" value="1"/>
</dbReference>
<feature type="domain" description="MYND-type" evidence="5">
    <location>
        <begin position="54"/>
        <end position="129"/>
    </location>
</feature>
<proteinExistence type="predicted"/>
<evidence type="ECO:0000256" key="4">
    <source>
        <dbReference type="PROSITE-ProRule" id="PRU00134"/>
    </source>
</evidence>
<dbReference type="Proteomes" id="UP000193642">
    <property type="component" value="Unassembled WGS sequence"/>
</dbReference>
<dbReference type="OrthoDB" id="432970at2759"/>
<keyword evidence="3" id="KW-0862">Zinc</keyword>
<evidence type="ECO:0000256" key="3">
    <source>
        <dbReference type="ARBA" id="ARBA00022833"/>
    </source>
</evidence>